<dbReference type="EMBL" id="JBBMRA010000004">
    <property type="protein sequence ID" value="MEM5535970.1"/>
    <property type="molecule type" value="Genomic_DNA"/>
</dbReference>
<sequence>MSDFGQLKDYIVGASVKRLSAVECDPDRSNQHELNGTKKMKDLLGEKAEYNANFIRLDDDEESIQSLSGVVTWYDARENHPTRSEYRFYYQNNPAIELASAGDLLAVILKGDRTIIFVSAPTGSQSELELFDLFGEDASPTFKTFDFRENHDDLSVTKRYILEELGFEVKASFGSNYLELISERFGGLVFPKTKLFSELAREVAGELSDYNTVDDAIISWWDTEEAMFRQLEGALIDSKLSDGFQDADDFLSFSQTIRQRRNSRAGNALENHLAHLFTEKGIKFSWEPKTENNKKPDFLFPSIDDYRNPSFSSEKLTMLGAKTTCKDRWRQVLTEADRIPEKHLFTLQPKISRNQTDEMKGSKLQLVIPQPIHSTYTKEQSQWIWNFEAFVDHVITLQS</sequence>
<evidence type="ECO:0000313" key="3">
    <source>
        <dbReference type="Proteomes" id="UP001449225"/>
    </source>
</evidence>
<evidence type="ECO:0000259" key="1">
    <source>
        <dbReference type="Pfam" id="PF09019"/>
    </source>
</evidence>
<accession>A0ABU9TQG8</accession>
<dbReference type="Gene3D" id="3.40.91.80">
    <property type="match status" value="1"/>
</dbReference>
<dbReference type="InterPro" id="IPR011335">
    <property type="entry name" value="Restrct_endonuc-II-like"/>
</dbReference>
<dbReference type="InterPro" id="IPR015109">
    <property type="entry name" value="Restrct_endonuc_II_EcoRII_C"/>
</dbReference>
<proteinExistence type="predicted"/>
<dbReference type="InterPro" id="IPR038365">
    <property type="entry name" value="EcoRII_C_sf"/>
</dbReference>
<dbReference type="GO" id="GO:0004519">
    <property type="term" value="F:endonuclease activity"/>
    <property type="evidence" value="ECO:0007669"/>
    <property type="project" value="UniProtKB-KW"/>
</dbReference>
<keyword evidence="2" id="KW-0540">Nuclease</keyword>
<name>A0ABU9TQG8_9GAMM</name>
<gene>
    <name evidence="2" type="ORF">WNY58_06155</name>
</gene>
<keyword evidence="2" id="KW-0378">Hydrolase</keyword>
<reference evidence="2 3" key="1">
    <citation type="submission" date="2024-03" db="EMBL/GenBank/DDBJ databases">
        <title>Community enrichment and isolation of bacterial strains for fucoidan degradation.</title>
        <authorList>
            <person name="Sichert A."/>
        </authorList>
    </citation>
    <scope>NUCLEOTIDE SEQUENCE [LARGE SCALE GENOMIC DNA]</scope>
    <source>
        <strain evidence="2 3">AS76</strain>
    </source>
</reference>
<keyword evidence="3" id="KW-1185">Reference proteome</keyword>
<evidence type="ECO:0000313" key="2">
    <source>
        <dbReference type="EMBL" id="MEM5535970.1"/>
    </source>
</evidence>
<dbReference type="Proteomes" id="UP001449225">
    <property type="component" value="Unassembled WGS sequence"/>
</dbReference>
<feature type="domain" description="Restriction endonuclease type II EcoRII C-terminal" evidence="1">
    <location>
        <begin position="228"/>
        <end position="391"/>
    </location>
</feature>
<dbReference type="Pfam" id="PF09019">
    <property type="entry name" value="EcoRII-C"/>
    <property type="match status" value="1"/>
</dbReference>
<dbReference type="SUPFAM" id="SSF52980">
    <property type="entry name" value="Restriction endonuclease-like"/>
    <property type="match status" value="1"/>
</dbReference>
<dbReference type="RefSeq" id="WP_342854028.1">
    <property type="nucleotide sequence ID" value="NZ_JBBMRA010000004.1"/>
</dbReference>
<protein>
    <submittedName>
        <fullName evidence="2">Type II restriction endonuclease</fullName>
    </submittedName>
</protein>
<keyword evidence="2" id="KW-0255">Endonuclease</keyword>
<comment type="caution">
    <text evidence="2">The sequence shown here is derived from an EMBL/GenBank/DDBJ whole genome shotgun (WGS) entry which is preliminary data.</text>
</comment>
<organism evidence="2 3">
    <name type="scientific">Neptuniibacter pectenicola</name>
    <dbReference type="NCBI Taxonomy" id="1806669"/>
    <lineage>
        <taxon>Bacteria</taxon>
        <taxon>Pseudomonadati</taxon>
        <taxon>Pseudomonadota</taxon>
        <taxon>Gammaproteobacteria</taxon>
        <taxon>Oceanospirillales</taxon>
        <taxon>Oceanospirillaceae</taxon>
        <taxon>Neptuniibacter</taxon>
    </lineage>
</organism>